<evidence type="ECO:0000256" key="5">
    <source>
        <dbReference type="ARBA" id="ARBA00022970"/>
    </source>
</evidence>
<sequence length="236" mass="26327">MLAIENLCVSYGRIQAVKGISFHVNQGEIVTLIGANGAGKSSTLMAIAGLIRVQHGTIQLRQQNIANQNMHQIARQGMNLVPEGRRIFPDFTVKENLQIGAYRLRNPQKIQTLQENVYDLFPRLKERERQIAGTLSGGEQQMLALARGLMADPQILLLDEPSLGLAPILLDTIFEHILQINRQGITILLVEQNARLALQIAHRGYVLETGRLVFEGSAHDLQHNNMVRQAYLGITR</sequence>
<gene>
    <name evidence="7" type="ORF">U27_02484</name>
</gene>
<name>A0A0S6WAT3_VECG1</name>
<evidence type="ECO:0000256" key="1">
    <source>
        <dbReference type="ARBA" id="ARBA00005417"/>
    </source>
</evidence>
<dbReference type="GO" id="GO:0015658">
    <property type="term" value="F:branched-chain amino acid transmembrane transporter activity"/>
    <property type="evidence" value="ECO:0007669"/>
    <property type="project" value="InterPro"/>
</dbReference>
<dbReference type="GO" id="GO:0015807">
    <property type="term" value="P:L-amino acid transport"/>
    <property type="evidence" value="ECO:0007669"/>
    <property type="project" value="TreeGrafter"/>
</dbReference>
<evidence type="ECO:0000256" key="3">
    <source>
        <dbReference type="ARBA" id="ARBA00022741"/>
    </source>
</evidence>
<dbReference type="EMBL" id="DF820463">
    <property type="protein sequence ID" value="GAK55650.1"/>
    <property type="molecule type" value="Genomic_DNA"/>
</dbReference>
<dbReference type="Proteomes" id="UP000030661">
    <property type="component" value="Unassembled WGS sequence"/>
</dbReference>
<keyword evidence="8" id="KW-1185">Reference proteome</keyword>
<dbReference type="PROSITE" id="PS50893">
    <property type="entry name" value="ABC_TRANSPORTER_2"/>
    <property type="match status" value="1"/>
</dbReference>
<dbReference type="AlphaFoldDB" id="A0A0S6WAT3"/>
<dbReference type="Pfam" id="PF00005">
    <property type="entry name" value="ABC_tran"/>
    <property type="match status" value="1"/>
</dbReference>
<keyword evidence="5" id="KW-0029">Amino-acid transport</keyword>
<feature type="domain" description="ABC transporter" evidence="6">
    <location>
        <begin position="2"/>
        <end position="234"/>
    </location>
</feature>
<dbReference type="eggNOG" id="COG0410">
    <property type="taxonomic scope" value="Bacteria"/>
</dbReference>
<dbReference type="GO" id="GO:0016887">
    <property type="term" value="F:ATP hydrolysis activity"/>
    <property type="evidence" value="ECO:0007669"/>
    <property type="project" value="InterPro"/>
</dbReference>
<evidence type="ECO:0000313" key="7">
    <source>
        <dbReference type="EMBL" id="GAK55650.1"/>
    </source>
</evidence>
<protein>
    <submittedName>
        <fullName evidence="7">ABC-type branched-chain amino acid transport systems, ATPase component</fullName>
    </submittedName>
</protein>
<dbReference type="SUPFAM" id="SSF52540">
    <property type="entry name" value="P-loop containing nucleoside triphosphate hydrolases"/>
    <property type="match status" value="1"/>
</dbReference>
<keyword evidence="3" id="KW-0547">Nucleotide-binding</keyword>
<evidence type="ECO:0000256" key="2">
    <source>
        <dbReference type="ARBA" id="ARBA00022448"/>
    </source>
</evidence>
<dbReference type="InterPro" id="IPR017871">
    <property type="entry name" value="ABC_transporter-like_CS"/>
</dbReference>
<evidence type="ECO:0000259" key="6">
    <source>
        <dbReference type="PROSITE" id="PS50893"/>
    </source>
</evidence>
<dbReference type="PROSITE" id="PS00211">
    <property type="entry name" value="ABC_TRANSPORTER_1"/>
    <property type="match status" value="1"/>
</dbReference>
<dbReference type="HOGENOM" id="CLU_000604_1_2_0"/>
<dbReference type="InterPro" id="IPR027417">
    <property type="entry name" value="P-loop_NTPase"/>
</dbReference>
<accession>A0A0S6WAT3</accession>
<dbReference type="InterPro" id="IPR030660">
    <property type="entry name" value="ABC_branched_ATPase_LivF/BraG"/>
</dbReference>
<evidence type="ECO:0000256" key="4">
    <source>
        <dbReference type="ARBA" id="ARBA00022840"/>
    </source>
</evidence>
<evidence type="ECO:0000313" key="8">
    <source>
        <dbReference type="Proteomes" id="UP000030661"/>
    </source>
</evidence>
<organism evidence="7 8">
    <name type="scientific">Vecturithrix granuli</name>
    <dbReference type="NCBI Taxonomy" id="1499967"/>
    <lineage>
        <taxon>Bacteria</taxon>
        <taxon>Candidatus Moduliflexota</taxon>
        <taxon>Candidatus Vecturitrichia</taxon>
        <taxon>Candidatus Vecturitrichales</taxon>
        <taxon>Candidatus Vecturitrichaceae</taxon>
        <taxon>Candidatus Vecturithrix</taxon>
    </lineage>
</organism>
<dbReference type="Gene3D" id="3.40.50.300">
    <property type="entry name" value="P-loop containing nucleotide triphosphate hydrolases"/>
    <property type="match status" value="1"/>
</dbReference>
<dbReference type="PANTHER" id="PTHR43820">
    <property type="entry name" value="HIGH-AFFINITY BRANCHED-CHAIN AMINO ACID TRANSPORT ATP-BINDING PROTEIN LIVF"/>
    <property type="match status" value="1"/>
</dbReference>
<dbReference type="SMART" id="SM00382">
    <property type="entry name" value="AAA"/>
    <property type="match status" value="1"/>
</dbReference>
<dbReference type="STRING" id="1499967.U27_02484"/>
<reference evidence="7 8" key="1">
    <citation type="journal article" date="2015" name="PeerJ">
        <title>First genomic representation of candidate bacterial phylum KSB3 points to enhanced environmental sensing as a trigger of wastewater bulking.</title>
        <authorList>
            <person name="Sekiguchi Y."/>
            <person name="Ohashi A."/>
            <person name="Parks D.H."/>
            <person name="Yamauchi T."/>
            <person name="Tyson G.W."/>
            <person name="Hugenholtz P."/>
        </authorList>
    </citation>
    <scope>NUCLEOTIDE SEQUENCE [LARGE SCALE GENOMIC DNA]</scope>
</reference>
<comment type="similarity">
    <text evidence="1">Belongs to the ABC transporter superfamily.</text>
</comment>
<keyword evidence="2" id="KW-0813">Transport</keyword>
<keyword evidence="4" id="KW-0067">ATP-binding</keyword>
<dbReference type="InterPro" id="IPR003593">
    <property type="entry name" value="AAA+_ATPase"/>
</dbReference>
<dbReference type="CDD" id="cd03224">
    <property type="entry name" value="ABC_TM1139_LivF_branched"/>
    <property type="match status" value="1"/>
</dbReference>
<proteinExistence type="inferred from homology"/>
<dbReference type="PIRSF" id="PIRSF039137">
    <property type="entry name" value="ABC_branched_ATPase"/>
    <property type="match status" value="1"/>
</dbReference>
<dbReference type="GO" id="GO:0005524">
    <property type="term" value="F:ATP binding"/>
    <property type="evidence" value="ECO:0007669"/>
    <property type="project" value="UniProtKB-KW"/>
</dbReference>
<dbReference type="InterPro" id="IPR052156">
    <property type="entry name" value="BCAA_Transport_ATP-bd_LivF"/>
</dbReference>
<dbReference type="PANTHER" id="PTHR43820:SF4">
    <property type="entry name" value="HIGH-AFFINITY BRANCHED-CHAIN AMINO ACID TRANSPORT ATP-BINDING PROTEIN LIVF"/>
    <property type="match status" value="1"/>
</dbReference>
<dbReference type="InterPro" id="IPR003439">
    <property type="entry name" value="ABC_transporter-like_ATP-bd"/>
</dbReference>